<keyword evidence="1" id="KW-0732">Signal</keyword>
<evidence type="ECO:0000313" key="2">
    <source>
        <dbReference type="EMBL" id="TCT01892.1"/>
    </source>
</evidence>
<feature type="signal peptide" evidence="1">
    <location>
        <begin position="1"/>
        <end position="21"/>
    </location>
</feature>
<feature type="chain" id="PRO_5020451575" evidence="1">
    <location>
        <begin position="22"/>
        <end position="94"/>
    </location>
</feature>
<name>A0A4R3LNG7_9HYPH</name>
<comment type="caution">
    <text evidence="2">The sequence shown here is derived from an EMBL/GenBank/DDBJ whole genome shotgun (WGS) entry which is preliminary data.</text>
</comment>
<dbReference type="InterPro" id="IPR021647">
    <property type="entry name" value="CusF_Ec"/>
</dbReference>
<dbReference type="Gene3D" id="2.40.50.320">
    <property type="entry name" value="Copper binding periplasmic protein CusF"/>
    <property type="match status" value="1"/>
</dbReference>
<protein>
    <submittedName>
        <fullName evidence="2">Cu/Ag efflux protein CusF</fullName>
    </submittedName>
</protein>
<evidence type="ECO:0000256" key="1">
    <source>
        <dbReference type="SAM" id="SignalP"/>
    </source>
</evidence>
<dbReference type="RefSeq" id="WP_132034828.1">
    <property type="nucleotide sequence ID" value="NZ_SMAI01000016.1"/>
</dbReference>
<keyword evidence="3" id="KW-1185">Reference proteome</keyword>
<organism evidence="2 3">
    <name type="scientific">Aquabacter spiritensis</name>
    <dbReference type="NCBI Taxonomy" id="933073"/>
    <lineage>
        <taxon>Bacteria</taxon>
        <taxon>Pseudomonadati</taxon>
        <taxon>Pseudomonadota</taxon>
        <taxon>Alphaproteobacteria</taxon>
        <taxon>Hyphomicrobiales</taxon>
        <taxon>Xanthobacteraceae</taxon>
        <taxon>Aquabacter</taxon>
    </lineage>
</organism>
<dbReference type="InterPro" id="IPR042230">
    <property type="entry name" value="CusF_sf"/>
</dbReference>
<sequence>MRKLLLSAAFLLTTAAAFAQAAPVSGEVTKVDEAQGKITLKHAAIPNLDMDAMTMVFAAGDPAMLKAVKAGDKVTFEADRVNGRLTVTKIQKAK</sequence>
<accession>A0A4R3LNG7</accession>
<proteinExistence type="predicted"/>
<gene>
    <name evidence="2" type="ORF">EDC64_11691</name>
</gene>
<dbReference type="Pfam" id="PF11604">
    <property type="entry name" value="CusF_Ec"/>
    <property type="match status" value="1"/>
</dbReference>
<evidence type="ECO:0000313" key="3">
    <source>
        <dbReference type="Proteomes" id="UP000294664"/>
    </source>
</evidence>
<reference evidence="2 3" key="1">
    <citation type="submission" date="2019-03" db="EMBL/GenBank/DDBJ databases">
        <title>Genomic Encyclopedia of Type Strains, Phase IV (KMG-IV): sequencing the most valuable type-strain genomes for metagenomic binning, comparative biology and taxonomic classification.</title>
        <authorList>
            <person name="Goeker M."/>
        </authorList>
    </citation>
    <scope>NUCLEOTIDE SEQUENCE [LARGE SCALE GENOMIC DNA]</scope>
    <source>
        <strain evidence="2 3">DSM 9035</strain>
    </source>
</reference>
<dbReference type="Proteomes" id="UP000294664">
    <property type="component" value="Unassembled WGS sequence"/>
</dbReference>
<dbReference type="EMBL" id="SMAI01000016">
    <property type="protein sequence ID" value="TCT01892.1"/>
    <property type="molecule type" value="Genomic_DNA"/>
</dbReference>
<dbReference type="AlphaFoldDB" id="A0A4R3LNG7"/>
<dbReference type="OrthoDB" id="7371803at2"/>